<evidence type="ECO:0000313" key="2">
    <source>
        <dbReference type="EMBL" id="CAG7816174.1"/>
    </source>
</evidence>
<protein>
    <submittedName>
        <fullName evidence="2">Uncharacterized protein</fullName>
    </submittedName>
</protein>
<sequence>MGRGVGQCSACQPCGICGIPLKIGSIIAAIFYMLDGFATLAVILYDVTYIQNQTTPKIVDTVLIGFILFATMLWIGASILLLIGSLKKFLINGDSYGDTKHSEKSLSGFVISSWNRNQ</sequence>
<proteinExistence type="predicted"/>
<accession>A0A8J2KN90</accession>
<name>A0A8J2KN90_9HEXA</name>
<organism evidence="2 3">
    <name type="scientific">Allacma fusca</name>
    <dbReference type="NCBI Taxonomy" id="39272"/>
    <lineage>
        <taxon>Eukaryota</taxon>
        <taxon>Metazoa</taxon>
        <taxon>Ecdysozoa</taxon>
        <taxon>Arthropoda</taxon>
        <taxon>Hexapoda</taxon>
        <taxon>Collembola</taxon>
        <taxon>Symphypleona</taxon>
        <taxon>Sminthuridae</taxon>
        <taxon>Allacma</taxon>
    </lineage>
</organism>
<keyword evidence="1" id="KW-0472">Membrane</keyword>
<dbReference type="Proteomes" id="UP000708208">
    <property type="component" value="Unassembled WGS sequence"/>
</dbReference>
<keyword evidence="1" id="KW-0812">Transmembrane</keyword>
<evidence type="ECO:0000256" key="1">
    <source>
        <dbReference type="SAM" id="Phobius"/>
    </source>
</evidence>
<keyword evidence="3" id="KW-1185">Reference proteome</keyword>
<feature type="transmembrane region" description="Helical" evidence="1">
    <location>
        <begin position="29"/>
        <end position="50"/>
    </location>
</feature>
<dbReference type="EMBL" id="CAJVCH010362958">
    <property type="protein sequence ID" value="CAG7816174.1"/>
    <property type="molecule type" value="Genomic_DNA"/>
</dbReference>
<keyword evidence="1" id="KW-1133">Transmembrane helix</keyword>
<comment type="caution">
    <text evidence="2">The sequence shown here is derived from an EMBL/GenBank/DDBJ whole genome shotgun (WGS) entry which is preliminary data.</text>
</comment>
<dbReference type="AlphaFoldDB" id="A0A8J2KN90"/>
<gene>
    <name evidence="2" type="ORF">AFUS01_LOCUS26804</name>
</gene>
<evidence type="ECO:0000313" key="3">
    <source>
        <dbReference type="Proteomes" id="UP000708208"/>
    </source>
</evidence>
<feature type="transmembrane region" description="Helical" evidence="1">
    <location>
        <begin position="62"/>
        <end position="83"/>
    </location>
</feature>
<reference evidence="2" key="1">
    <citation type="submission" date="2021-06" db="EMBL/GenBank/DDBJ databases">
        <authorList>
            <person name="Hodson N. C."/>
            <person name="Mongue J. A."/>
            <person name="Jaron S. K."/>
        </authorList>
    </citation>
    <scope>NUCLEOTIDE SEQUENCE</scope>
</reference>